<evidence type="ECO:0000256" key="1">
    <source>
        <dbReference type="ARBA" id="ARBA00022490"/>
    </source>
</evidence>
<keyword evidence="4" id="KW-0547">Nucleotide-binding</keyword>
<keyword evidence="2" id="KW-0808">Transferase</keyword>
<organism evidence="9">
    <name type="scientific">marine metagenome</name>
    <dbReference type="NCBI Taxonomy" id="408172"/>
    <lineage>
        <taxon>unclassified sequences</taxon>
        <taxon>metagenomes</taxon>
        <taxon>ecological metagenomes</taxon>
    </lineage>
</organism>
<keyword evidence="1" id="KW-0963">Cytoplasm</keyword>
<dbReference type="NCBIfam" id="TIGR02665">
    <property type="entry name" value="molyb_mobA"/>
    <property type="match status" value="1"/>
</dbReference>
<keyword evidence="5" id="KW-0460">Magnesium</keyword>
<dbReference type="GO" id="GO:0046872">
    <property type="term" value="F:metal ion binding"/>
    <property type="evidence" value="ECO:0007669"/>
    <property type="project" value="UniProtKB-KW"/>
</dbReference>
<dbReference type="InterPro" id="IPR013482">
    <property type="entry name" value="Molybde_CF_guanTrfase"/>
</dbReference>
<keyword evidence="7" id="KW-0501">Molybdenum cofactor biosynthesis</keyword>
<evidence type="ECO:0000259" key="8">
    <source>
        <dbReference type="Pfam" id="PF12804"/>
    </source>
</evidence>
<name>A0A381QFZ0_9ZZZZ</name>
<dbReference type="GO" id="GO:0005525">
    <property type="term" value="F:GTP binding"/>
    <property type="evidence" value="ECO:0007669"/>
    <property type="project" value="UniProtKB-KW"/>
</dbReference>
<evidence type="ECO:0000256" key="5">
    <source>
        <dbReference type="ARBA" id="ARBA00022842"/>
    </source>
</evidence>
<dbReference type="GO" id="GO:0006777">
    <property type="term" value="P:Mo-molybdopterin cofactor biosynthetic process"/>
    <property type="evidence" value="ECO:0007669"/>
    <property type="project" value="UniProtKB-KW"/>
</dbReference>
<proteinExistence type="inferred from homology"/>
<dbReference type="Pfam" id="PF12804">
    <property type="entry name" value="NTP_transf_3"/>
    <property type="match status" value="1"/>
</dbReference>
<keyword evidence="3" id="KW-0479">Metal-binding</keyword>
<dbReference type="PANTHER" id="PTHR19136">
    <property type="entry name" value="MOLYBDENUM COFACTOR GUANYLYLTRANSFERASE"/>
    <property type="match status" value="1"/>
</dbReference>
<evidence type="ECO:0000256" key="7">
    <source>
        <dbReference type="ARBA" id="ARBA00023150"/>
    </source>
</evidence>
<feature type="domain" description="MobA-like NTP transferase" evidence="8">
    <location>
        <begin position="9"/>
        <end position="159"/>
    </location>
</feature>
<dbReference type="SUPFAM" id="SSF53448">
    <property type="entry name" value="Nucleotide-diphospho-sugar transferases"/>
    <property type="match status" value="1"/>
</dbReference>
<dbReference type="Gene3D" id="3.90.550.10">
    <property type="entry name" value="Spore Coat Polysaccharide Biosynthesis Protein SpsA, Chain A"/>
    <property type="match status" value="1"/>
</dbReference>
<evidence type="ECO:0000313" key="9">
    <source>
        <dbReference type="EMBL" id="SUZ76573.1"/>
    </source>
</evidence>
<dbReference type="AlphaFoldDB" id="A0A381QFZ0"/>
<protein>
    <recommendedName>
        <fullName evidence="8">MobA-like NTP transferase domain-containing protein</fullName>
    </recommendedName>
</protein>
<reference evidence="9" key="1">
    <citation type="submission" date="2018-05" db="EMBL/GenBank/DDBJ databases">
        <authorList>
            <person name="Lanie J.A."/>
            <person name="Ng W.-L."/>
            <person name="Kazmierczak K.M."/>
            <person name="Andrzejewski T.M."/>
            <person name="Davidsen T.M."/>
            <person name="Wayne K.J."/>
            <person name="Tettelin H."/>
            <person name="Glass J.I."/>
            <person name="Rusch D."/>
            <person name="Podicherti R."/>
            <person name="Tsui H.-C.T."/>
            <person name="Winkler M.E."/>
        </authorList>
    </citation>
    <scope>NUCLEOTIDE SEQUENCE</scope>
</reference>
<dbReference type="GO" id="GO:0016779">
    <property type="term" value="F:nucleotidyltransferase activity"/>
    <property type="evidence" value="ECO:0007669"/>
    <property type="project" value="TreeGrafter"/>
</dbReference>
<dbReference type="CDD" id="cd02503">
    <property type="entry name" value="MobA"/>
    <property type="match status" value="1"/>
</dbReference>
<gene>
    <name evidence="9" type="ORF">METZ01_LOCUS29427</name>
</gene>
<evidence type="ECO:0000256" key="4">
    <source>
        <dbReference type="ARBA" id="ARBA00022741"/>
    </source>
</evidence>
<sequence length="206" mass="22937">MIQRQQITGVILAGGKSSRMGFRDKALIRLGGTPLIEHVIRNGSNQVGQLVISANRNSEKFEYLELPLIPDIKQAYAGPLVGILSAMYWMISAGKSPDSTYLACFPADVPWFPDTLIKQLTRALETQCKRVAWSEGRGQVQPLFSLWSLETLPVIEQAVTNGQFGPKLIMPLIDNVLVKFKNTDHRHFLNINTKKSLQIAESFIGT</sequence>
<accession>A0A381QFZ0</accession>
<dbReference type="EMBL" id="UINC01001283">
    <property type="protein sequence ID" value="SUZ76573.1"/>
    <property type="molecule type" value="Genomic_DNA"/>
</dbReference>
<evidence type="ECO:0000256" key="6">
    <source>
        <dbReference type="ARBA" id="ARBA00023134"/>
    </source>
</evidence>
<dbReference type="HAMAP" id="MF_00316">
    <property type="entry name" value="MobA"/>
    <property type="match status" value="1"/>
</dbReference>
<dbReference type="PANTHER" id="PTHR19136:SF81">
    <property type="entry name" value="MOLYBDENUM COFACTOR GUANYLYLTRANSFERASE"/>
    <property type="match status" value="1"/>
</dbReference>
<evidence type="ECO:0000256" key="3">
    <source>
        <dbReference type="ARBA" id="ARBA00022723"/>
    </source>
</evidence>
<evidence type="ECO:0000256" key="2">
    <source>
        <dbReference type="ARBA" id="ARBA00022679"/>
    </source>
</evidence>
<keyword evidence="6" id="KW-0342">GTP-binding</keyword>
<dbReference type="InterPro" id="IPR025877">
    <property type="entry name" value="MobA-like_NTP_Trfase"/>
</dbReference>
<dbReference type="InterPro" id="IPR029044">
    <property type="entry name" value="Nucleotide-diphossugar_trans"/>
</dbReference>